<accession>A0A7W8ILM8</accession>
<dbReference type="SUPFAM" id="SSF53067">
    <property type="entry name" value="Actin-like ATPase domain"/>
    <property type="match status" value="1"/>
</dbReference>
<dbReference type="CDD" id="cd23763">
    <property type="entry name" value="ASKHA_ATPase_ROK"/>
    <property type="match status" value="1"/>
</dbReference>
<keyword evidence="2" id="KW-0808">Transferase</keyword>
<comment type="similarity">
    <text evidence="1">Belongs to the ROK (NagC/XylR) family.</text>
</comment>
<protein>
    <submittedName>
        <fullName evidence="2">Glucokinase</fullName>
        <ecNumber evidence="2">2.7.1.2</ecNumber>
    </submittedName>
</protein>
<gene>
    <name evidence="2" type="ORF">HDF09_004119</name>
</gene>
<keyword evidence="3" id="KW-1185">Reference proteome</keyword>
<organism evidence="2 3">
    <name type="scientific">Tunturiibacter empetritectus</name>
    <dbReference type="NCBI Taxonomy" id="3069691"/>
    <lineage>
        <taxon>Bacteria</taxon>
        <taxon>Pseudomonadati</taxon>
        <taxon>Acidobacteriota</taxon>
        <taxon>Terriglobia</taxon>
        <taxon>Terriglobales</taxon>
        <taxon>Acidobacteriaceae</taxon>
        <taxon>Tunturiibacter</taxon>
    </lineage>
</organism>
<dbReference type="EC" id="2.7.1.2" evidence="2"/>
<dbReference type="AlphaFoldDB" id="A0A7W8ILM8"/>
<dbReference type="InterPro" id="IPR043129">
    <property type="entry name" value="ATPase_NBD"/>
</dbReference>
<sequence length="272" mass="29344">MRCISQSNPGQMAASTSSGVVVSFDLGGSHVAAMAAKVSSPFDGTRASLALNEGGSATYLFDRVDEVGRMALAALNSSEAIVGIAVAMPGPFEYSTGVSWLQHKFSAWYSVNVCKHLAIRFGIDEKNVVFLNDADAFLLGELQESFAARAIGITLGTGIGASFAIDGRAVPAAEILPNNCDLYALPWKGRTVEEFISTRGIMKLHEDRSGRYRSVKEIAVKSNFDAVAADTMLAFGKELRLVVETYLLPNHFRRLHFSQLGDFLARNAIRTT</sequence>
<reference evidence="2" key="1">
    <citation type="submission" date="2020-08" db="EMBL/GenBank/DDBJ databases">
        <title>Genomic Encyclopedia of Type Strains, Phase IV (KMG-V): Genome sequencing to study the core and pangenomes of soil and plant-associated prokaryotes.</title>
        <authorList>
            <person name="Whitman W."/>
        </authorList>
    </citation>
    <scope>NUCLEOTIDE SEQUENCE [LARGE SCALE GENOMIC DNA]</scope>
    <source>
        <strain evidence="2">M8UP27</strain>
    </source>
</reference>
<dbReference type="EMBL" id="JACHDY010000008">
    <property type="protein sequence ID" value="MBB5319411.1"/>
    <property type="molecule type" value="Genomic_DNA"/>
</dbReference>
<dbReference type="GO" id="GO:0004340">
    <property type="term" value="F:glucokinase activity"/>
    <property type="evidence" value="ECO:0007669"/>
    <property type="project" value="UniProtKB-EC"/>
</dbReference>
<dbReference type="InterPro" id="IPR000600">
    <property type="entry name" value="ROK"/>
</dbReference>
<evidence type="ECO:0000256" key="1">
    <source>
        <dbReference type="ARBA" id="ARBA00006479"/>
    </source>
</evidence>
<evidence type="ECO:0000313" key="3">
    <source>
        <dbReference type="Proteomes" id="UP000568106"/>
    </source>
</evidence>
<comment type="caution">
    <text evidence="2">The sequence shown here is derived from an EMBL/GenBank/DDBJ whole genome shotgun (WGS) entry which is preliminary data.</text>
</comment>
<dbReference type="PANTHER" id="PTHR18964:SF149">
    <property type="entry name" value="BIFUNCTIONAL UDP-N-ACETYLGLUCOSAMINE 2-EPIMERASE_N-ACETYLMANNOSAMINE KINASE"/>
    <property type="match status" value="1"/>
</dbReference>
<name>A0A7W8ILM8_9BACT</name>
<dbReference type="PANTHER" id="PTHR18964">
    <property type="entry name" value="ROK (REPRESSOR, ORF, KINASE) FAMILY"/>
    <property type="match status" value="1"/>
</dbReference>
<dbReference type="Pfam" id="PF00480">
    <property type="entry name" value="ROK"/>
    <property type="match status" value="1"/>
</dbReference>
<evidence type="ECO:0000313" key="2">
    <source>
        <dbReference type="EMBL" id="MBB5319411.1"/>
    </source>
</evidence>
<dbReference type="Gene3D" id="3.30.420.40">
    <property type="match status" value="2"/>
</dbReference>
<proteinExistence type="inferred from homology"/>
<dbReference type="Proteomes" id="UP000568106">
    <property type="component" value="Unassembled WGS sequence"/>
</dbReference>